<name>A0ABD5NZY3_9EURY</name>
<dbReference type="Pfam" id="PF13358">
    <property type="entry name" value="DDE_3"/>
    <property type="match status" value="1"/>
</dbReference>
<comment type="caution">
    <text evidence="3">The sequence shown here is derived from an EMBL/GenBank/DDBJ whole genome shotgun (WGS) entry which is preliminary data.</text>
</comment>
<dbReference type="InterPro" id="IPR036397">
    <property type="entry name" value="RNaseH_sf"/>
</dbReference>
<feature type="domain" description="Tc1-like transposase DDE" evidence="2">
    <location>
        <begin position="49"/>
        <end position="89"/>
    </location>
</feature>
<organism evidence="3 4">
    <name type="scientific">Natribaculum luteum</name>
    <dbReference type="NCBI Taxonomy" id="1586232"/>
    <lineage>
        <taxon>Archaea</taxon>
        <taxon>Methanobacteriati</taxon>
        <taxon>Methanobacteriota</taxon>
        <taxon>Stenosarchaea group</taxon>
        <taxon>Halobacteria</taxon>
        <taxon>Halobacteriales</taxon>
        <taxon>Natrialbaceae</taxon>
        <taxon>Natribaculum</taxon>
    </lineage>
</organism>
<feature type="compositionally biased region" description="Basic residues" evidence="1">
    <location>
        <begin position="40"/>
        <end position="53"/>
    </location>
</feature>
<accession>A0ABD5NZY3</accession>
<dbReference type="GeneID" id="300987249"/>
<evidence type="ECO:0000259" key="2">
    <source>
        <dbReference type="Pfam" id="PF13358"/>
    </source>
</evidence>
<dbReference type="AlphaFoldDB" id="A0ABD5NZY3"/>
<dbReference type="EMBL" id="JBHSDJ010000070">
    <property type="protein sequence ID" value="MFC4247577.1"/>
    <property type="molecule type" value="Genomic_DNA"/>
</dbReference>
<dbReference type="Proteomes" id="UP001595821">
    <property type="component" value="Unassembled WGS sequence"/>
</dbReference>
<dbReference type="InterPro" id="IPR038717">
    <property type="entry name" value="Tc1-like_DDE_dom"/>
</dbReference>
<feature type="compositionally biased region" description="Basic residues" evidence="1">
    <location>
        <begin position="1"/>
        <end position="24"/>
    </location>
</feature>
<evidence type="ECO:0000313" key="4">
    <source>
        <dbReference type="Proteomes" id="UP001595821"/>
    </source>
</evidence>
<protein>
    <submittedName>
        <fullName evidence="3">Transposase</fullName>
    </submittedName>
</protein>
<evidence type="ECO:0000313" key="3">
    <source>
        <dbReference type="EMBL" id="MFC4247577.1"/>
    </source>
</evidence>
<dbReference type="RefSeq" id="WP_377071117.1">
    <property type="nucleotide sequence ID" value="NZ_CP095397.1"/>
</dbReference>
<feature type="region of interest" description="Disordered" evidence="1">
    <location>
        <begin position="1"/>
        <end position="53"/>
    </location>
</feature>
<proteinExistence type="predicted"/>
<dbReference type="Gene3D" id="3.30.420.10">
    <property type="entry name" value="Ribonuclease H-like superfamily/Ribonuclease H"/>
    <property type="match status" value="1"/>
</dbReference>
<gene>
    <name evidence="3" type="ORF">ACFOZ7_11355</name>
</gene>
<reference evidence="3 4" key="1">
    <citation type="journal article" date="2014" name="Int. J. Syst. Evol. Microbiol.">
        <title>Complete genome sequence of Corynebacterium casei LMG S-19264T (=DSM 44701T), isolated from a smear-ripened cheese.</title>
        <authorList>
            <consortium name="US DOE Joint Genome Institute (JGI-PGF)"/>
            <person name="Walter F."/>
            <person name="Albersmeier A."/>
            <person name="Kalinowski J."/>
            <person name="Ruckert C."/>
        </authorList>
    </citation>
    <scope>NUCLEOTIDE SEQUENCE [LARGE SCALE GENOMIC DNA]</scope>
    <source>
        <strain evidence="3 4">IBRC-M 10912</strain>
    </source>
</reference>
<sequence>MAKARSRTKSGWSRRRSPRRSKRSARSDSARGRQLWLSSRKTHSTTGRRTRHRVRLIPPYSSTLNAIEPLWKDVKREISPTIFEDKDHFRQFLTKTFLRLSHRLSFAGDWSETFLPDIQVLQ</sequence>
<evidence type="ECO:0000256" key="1">
    <source>
        <dbReference type="SAM" id="MobiDB-lite"/>
    </source>
</evidence>